<evidence type="ECO:0000313" key="2">
    <source>
        <dbReference type="Proteomes" id="UP001458880"/>
    </source>
</evidence>
<reference evidence="1 2" key="1">
    <citation type="journal article" date="2024" name="BMC Genomics">
        <title>De novo assembly and annotation of Popillia japonica's genome with initial clues to its potential as an invasive pest.</title>
        <authorList>
            <person name="Cucini C."/>
            <person name="Boschi S."/>
            <person name="Funari R."/>
            <person name="Cardaioli E."/>
            <person name="Iannotti N."/>
            <person name="Marturano G."/>
            <person name="Paoli F."/>
            <person name="Bruttini M."/>
            <person name="Carapelli A."/>
            <person name="Frati F."/>
            <person name="Nardi F."/>
        </authorList>
    </citation>
    <scope>NUCLEOTIDE SEQUENCE [LARGE SCALE GENOMIC DNA]</scope>
    <source>
        <strain evidence="1">DMR45628</strain>
    </source>
</reference>
<keyword evidence="2" id="KW-1185">Reference proteome</keyword>
<comment type="caution">
    <text evidence="1">The sequence shown here is derived from an EMBL/GenBank/DDBJ whole genome shotgun (WGS) entry which is preliminary data.</text>
</comment>
<evidence type="ECO:0000313" key="1">
    <source>
        <dbReference type="EMBL" id="KAK9744996.1"/>
    </source>
</evidence>
<dbReference type="AlphaFoldDB" id="A0AAW1MBU7"/>
<accession>A0AAW1MBU7</accession>
<protein>
    <submittedName>
        <fullName evidence="1">Uncharacterized protein</fullName>
    </submittedName>
</protein>
<proteinExistence type="predicted"/>
<sequence>MSVIYTIYVSLIGLKEAKCCSSSEDGQHGLPKTQVFRLVLGHHDVPLAGQYNVHIALRTIVLQRDITVHECAEVFSNCQKHLAITML</sequence>
<gene>
    <name evidence="1" type="ORF">QE152_g7290</name>
</gene>
<organism evidence="1 2">
    <name type="scientific">Popillia japonica</name>
    <name type="common">Japanese beetle</name>
    <dbReference type="NCBI Taxonomy" id="7064"/>
    <lineage>
        <taxon>Eukaryota</taxon>
        <taxon>Metazoa</taxon>
        <taxon>Ecdysozoa</taxon>
        <taxon>Arthropoda</taxon>
        <taxon>Hexapoda</taxon>
        <taxon>Insecta</taxon>
        <taxon>Pterygota</taxon>
        <taxon>Neoptera</taxon>
        <taxon>Endopterygota</taxon>
        <taxon>Coleoptera</taxon>
        <taxon>Polyphaga</taxon>
        <taxon>Scarabaeiformia</taxon>
        <taxon>Scarabaeidae</taxon>
        <taxon>Rutelinae</taxon>
        <taxon>Popillia</taxon>
    </lineage>
</organism>
<dbReference type="EMBL" id="JASPKY010000053">
    <property type="protein sequence ID" value="KAK9744996.1"/>
    <property type="molecule type" value="Genomic_DNA"/>
</dbReference>
<name>A0AAW1MBU7_POPJA</name>
<dbReference type="Proteomes" id="UP001458880">
    <property type="component" value="Unassembled WGS sequence"/>
</dbReference>